<keyword evidence="1 2" id="KW-0732">Signal</keyword>
<dbReference type="Gene3D" id="2.40.160.20">
    <property type="match status" value="1"/>
</dbReference>
<dbReference type="EMBL" id="JAYMYJ010000110">
    <property type="protein sequence ID" value="MEB4591618.1"/>
    <property type="molecule type" value="Genomic_DNA"/>
</dbReference>
<evidence type="ECO:0000313" key="4">
    <source>
        <dbReference type="EMBL" id="MEB4591618.1"/>
    </source>
</evidence>
<comment type="caution">
    <text evidence="4">The sequence shown here is derived from an EMBL/GenBank/DDBJ whole genome shotgun (WGS) entry which is preliminary data.</text>
</comment>
<feature type="domain" description="Outer membrane protein beta-barrel" evidence="3">
    <location>
        <begin position="11"/>
        <end position="190"/>
    </location>
</feature>
<proteinExistence type="predicted"/>
<keyword evidence="5" id="KW-1185">Reference proteome</keyword>
<feature type="chain" id="PRO_5045726285" evidence="2">
    <location>
        <begin position="24"/>
        <end position="190"/>
    </location>
</feature>
<dbReference type="Proteomes" id="UP001308005">
    <property type="component" value="Unassembled WGS sequence"/>
</dbReference>
<dbReference type="RefSeq" id="WP_324695358.1">
    <property type="nucleotide sequence ID" value="NZ_JAYMYJ010000110.1"/>
</dbReference>
<accession>A0ABU6CZY5</accession>
<dbReference type="SUPFAM" id="SSF56925">
    <property type="entry name" value="OMPA-like"/>
    <property type="match status" value="1"/>
</dbReference>
<dbReference type="InterPro" id="IPR027385">
    <property type="entry name" value="Beta-barrel_OMP"/>
</dbReference>
<sequence length="190" mass="19337">MNVNKYSIALSLPALALSSSVWAGGVADQGFYAGLGVGSGKPKISAVAPNTLSSDSSTVFDGLVGYKFNKNLAVEGQYGGLGKVKTTAGGNAKADAASLSVVGMEPVGDRFGLYGKLGYADAKTKTSDFGANGASRSAPTYGLGAQYNINPLVGVRLGWDHYGVATKDALTGAKDDSHDNVASLNAVFNF</sequence>
<dbReference type="InterPro" id="IPR011250">
    <property type="entry name" value="OMP/PagP_B-barrel"/>
</dbReference>
<reference evidence="5" key="1">
    <citation type="submission" date="2023-07" db="EMBL/GenBank/DDBJ databases">
        <title>The carbon used by Thiothrix.</title>
        <authorList>
            <person name="Chen L."/>
        </authorList>
    </citation>
    <scope>NUCLEOTIDE SEQUENCE [LARGE SCALE GENOMIC DNA]</scope>
</reference>
<organism evidence="4 5">
    <name type="scientific">Candidatus Thiothrix phosphatis</name>
    <dbReference type="NCBI Taxonomy" id="3112415"/>
    <lineage>
        <taxon>Bacteria</taxon>
        <taxon>Pseudomonadati</taxon>
        <taxon>Pseudomonadota</taxon>
        <taxon>Gammaproteobacteria</taxon>
        <taxon>Thiotrichales</taxon>
        <taxon>Thiotrichaceae</taxon>
        <taxon>Thiothrix</taxon>
    </lineage>
</organism>
<evidence type="ECO:0000256" key="2">
    <source>
        <dbReference type="SAM" id="SignalP"/>
    </source>
</evidence>
<evidence type="ECO:0000259" key="3">
    <source>
        <dbReference type="Pfam" id="PF13505"/>
    </source>
</evidence>
<protein>
    <submittedName>
        <fullName evidence="4">Porin family protein</fullName>
    </submittedName>
</protein>
<name>A0ABU6CZY5_9GAMM</name>
<gene>
    <name evidence="4" type="ORF">VSS37_11560</name>
</gene>
<evidence type="ECO:0000256" key="1">
    <source>
        <dbReference type="ARBA" id="ARBA00022729"/>
    </source>
</evidence>
<feature type="signal peptide" evidence="2">
    <location>
        <begin position="1"/>
        <end position="23"/>
    </location>
</feature>
<evidence type="ECO:0000313" key="5">
    <source>
        <dbReference type="Proteomes" id="UP001308005"/>
    </source>
</evidence>
<reference evidence="4 5" key="2">
    <citation type="submission" date="2024-01" db="EMBL/GenBank/DDBJ databases">
        <authorList>
            <person name="Xie X."/>
        </authorList>
    </citation>
    <scope>NUCLEOTIDE SEQUENCE [LARGE SCALE GENOMIC DNA]</scope>
    <source>
        <strain evidence="4">SCUT-1</strain>
    </source>
</reference>
<dbReference type="Pfam" id="PF13505">
    <property type="entry name" value="OMP_b-brl"/>
    <property type="match status" value="1"/>
</dbReference>